<proteinExistence type="predicted"/>
<protein>
    <recommendedName>
        <fullName evidence="3">NERD domain-containing protein</fullName>
    </recommendedName>
</protein>
<evidence type="ECO:0008006" key="3">
    <source>
        <dbReference type="Google" id="ProtNLM"/>
    </source>
</evidence>
<evidence type="ECO:0000313" key="2">
    <source>
        <dbReference type="Proteomes" id="UP000233727"/>
    </source>
</evidence>
<organism evidence="1 2">
    <name type="scientific">Bifidobacterium thermophilum</name>
    <dbReference type="NCBI Taxonomy" id="33905"/>
    <lineage>
        <taxon>Bacteria</taxon>
        <taxon>Bacillati</taxon>
        <taxon>Actinomycetota</taxon>
        <taxon>Actinomycetes</taxon>
        <taxon>Bifidobacteriales</taxon>
        <taxon>Bifidobacteriaceae</taxon>
        <taxon>Bifidobacterium</taxon>
    </lineage>
</organism>
<accession>A0A2N3QPG1</accession>
<dbReference type="AlphaFoldDB" id="A0A2N3QPG1"/>
<dbReference type="EMBL" id="PCGY01000002">
    <property type="protein sequence ID" value="PKU93559.1"/>
    <property type="molecule type" value="Genomic_DNA"/>
</dbReference>
<evidence type="ECO:0000313" key="1">
    <source>
        <dbReference type="EMBL" id="PKU93559.1"/>
    </source>
</evidence>
<comment type="caution">
    <text evidence="1">The sequence shown here is derived from an EMBL/GenBank/DDBJ whole genome shotgun (WGS) entry which is preliminary data.</text>
</comment>
<gene>
    <name evidence="1" type="ORF">CQR47_0336</name>
</gene>
<sequence length="196" mass="22658">MRNTTRLTCYWRKTIDEMKQFTQDGNVYEFPDDWLVVPAYDELPFFKHLSGNQAIMAKGCDFVAVCGDELWLIEAKDYDRKSMRETRPKSTELATTIARKGFDTLAGLQVGSRYQPNPEVADICRQAVNCKKVIVCATIEPSTAISSNHYDRQFLQQIREQLKRNAAGYADKVYVTQNRDEKSWKKWSSHKDPSSR</sequence>
<name>A0A2N3QPG1_9BIFI</name>
<reference evidence="1 2" key="1">
    <citation type="submission" date="2017-10" db="EMBL/GenBank/DDBJ databases">
        <title>Bifidobacterium genomics.</title>
        <authorList>
            <person name="Lugli G.A."/>
            <person name="Milani C."/>
            <person name="Mancabelli L."/>
        </authorList>
    </citation>
    <scope>NUCLEOTIDE SEQUENCE [LARGE SCALE GENOMIC DNA]</scope>
    <source>
        <strain evidence="1 2">1542B</strain>
    </source>
</reference>
<dbReference type="Proteomes" id="UP000233727">
    <property type="component" value="Unassembled WGS sequence"/>
</dbReference>